<dbReference type="GO" id="GO:0043190">
    <property type="term" value="C:ATP-binding cassette (ABC) transporter complex"/>
    <property type="evidence" value="ECO:0007669"/>
    <property type="project" value="InterPro"/>
</dbReference>
<dbReference type="InterPro" id="IPR007210">
    <property type="entry name" value="ABC_Gly_betaine_transp_sub-bd"/>
</dbReference>
<dbReference type="SUPFAM" id="SSF53850">
    <property type="entry name" value="Periplasmic binding protein-like II"/>
    <property type="match status" value="1"/>
</dbReference>
<dbReference type="GO" id="GO:0022857">
    <property type="term" value="F:transmembrane transporter activity"/>
    <property type="evidence" value="ECO:0007669"/>
    <property type="project" value="InterPro"/>
</dbReference>
<dbReference type="Proteomes" id="UP000824005">
    <property type="component" value="Unassembled WGS sequence"/>
</dbReference>
<protein>
    <submittedName>
        <fullName evidence="2">Glycine/betaine ABC transporter substrate-binding protein</fullName>
    </submittedName>
</protein>
<evidence type="ECO:0000259" key="1">
    <source>
        <dbReference type="Pfam" id="PF04069"/>
    </source>
</evidence>
<reference evidence="2" key="1">
    <citation type="journal article" date="2021" name="PeerJ">
        <title>Extensive microbial diversity within the chicken gut microbiome revealed by metagenomics and culture.</title>
        <authorList>
            <person name="Gilroy R."/>
            <person name="Ravi A."/>
            <person name="Getino M."/>
            <person name="Pursley I."/>
            <person name="Horton D.L."/>
            <person name="Alikhan N.F."/>
            <person name="Baker D."/>
            <person name="Gharbi K."/>
            <person name="Hall N."/>
            <person name="Watson M."/>
            <person name="Adriaenssens E.M."/>
            <person name="Foster-Nyarko E."/>
            <person name="Jarju S."/>
            <person name="Secka A."/>
            <person name="Antonio M."/>
            <person name="Oren A."/>
            <person name="Chaudhuri R.R."/>
            <person name="La Ragione R."/>
            <person name="Hildebrand F."/>
            <person name="Pallen M.J."/>
        </authorList>
    </citation>
    <scope>NUCLEOTIDE SEQUENCE</scope>
    <source>
        <strain evidence="2">ChiGjej1B1-98</strain>
    </source>
</reference>
<dbReference type="Gene3D" id="3.40.190.10">
    <property type="entry name" value="Periplasmic binding protein-like II"/>
    <property type="match status" value="1"/>
</dbReference>
<organism evidence="2 3">
    <name type="scientific">Candidatus Agrococcus pullicola</name>
    <dbReference type="NCBI Taxonomy" id="2838429"/>
    <lineage>
        <taxon>Bacteria</taxon>
        <taxon>Bacillati</taxon>
        <taxon>Actinomycetota</taxon>
        <taxon>Actinomycetes</taxon>
        <taxon>Micrococcales</taxon>
        <taxon>Microbacteriaceae</taxon>
        <taxon>Agrococcus</taxon>
    </lineage>
</organism>
<gene>
    <name evidence="2" type="ORF">H9830_12365</name>
</gene>
<evidence type="ECO:0000313" key="2">
    <source>
        <dbReference type="EMBL" id="HIY67054.1"/>
    </source>
</evidence>
<dbReference type="AlphaFoldDB" id="A0A9D2CAM5"/>
<feature type="non-terminal residue" evidence="2">
    <location>
        <position position="1"/>
    </location>
</feature>
<evidence type="ECO:0000313" key="3">
    <source>
        <dbReference type="Proteomes" id="UP000824005"/>
    </source>
</evidence>
<accession>A0A9D2CAM5</accession>
<feature type="domain" description="ABC-type glycine betaine transport system substrate-binding" evidence="1">
    <location>
        <begin position="2"/>
        <end position="225"/>
    </location>
</feature>
<dbReference type="EMBL" id="DXDC01000374">
    <property type="protein sequence ID" value="HIY67054.1"/>
    <property type="molecule type" value="Genomic_DNA"/>
</dbReference>
<dbReference type="Pfam" id="PF04069">
    <property type="entry name" value="OpuAC"/>
    <property type="match status" value="1"/>
</dbReference>
<comment type="caution">
    <text evidence="2">The sequence shown here is derived from an EMBL/GenBank/DDBJ whole genome shotgun (WGS) entry which is preliminary data.</text>
</comment>
<proteinExistence type="predicted"/>
<dbReference type="Gene3D" id="3.40.190.120">
    <property type="entry name" value="Osmoprotection protein (prox), domain 2"/>
    <property type="match status" value="1"/>
</dbReference>
<sequence>ITSGEIDLEWDYTGTAWMGFLGQTTPIADPMEQYEAVAEADLENDLIWGAPTPANNTYQLVYSGDTYPDTSFETVSEIADAVNGGEQVRICVGPEFSVREDGLPGMEDHYGFSFPSSDVTVLEVGVIYNELVTEGGACEVGVAFATDGRIEALDLSPVEDDQSFFPAYNAAMVFRSELVDEFPEAVDLFDEIAEVLTNEELQAMNAQVDVDGDSPANAAEDWLREQGFIG</sequence>
<name>A0A9D2CAM5_9MICO</name>
<reference evidence="2" key="2">
    <citation type="submission" date="2021-04" db="EMBL/GenBank/DDBJ databases">
        <authorList>
            <person name="Gilroy R."/>
        </authorList>
    </citation>
    <scope>NUCLEOTIDE SEQUENCE</scope>
    <source>
        <strain evidence="2">ChiGjej1B1-98</strain>
    </source>
</reference>